<proteinExistence type="predicted"/>
<protein>
    <recommendedName>
        <fullName evidence="4">Serine protease</fullName>
    </recommendedName>
</protein>
<evidence type="ECO:0000256" key="1">
    <source>
        <dbReference type="SAM" id="SignalP"/>
    </source>
</evidence>
<evidence type="ECO:0008006" key="4">
    <source>
        <dbReference type="Google" id="ProtNLM"/>
    </source>
</evidence>
<organism evidence="2 3">
    <name type="scientific">Saccharopolyspora phatthalungensis</name>
    <dbReference type="NCBI Taxonomy" id="664693"/>
    <lineage>
        <taxon>Bacteria</taxon>
        <taxon>Bacillati</taxon>
        <taxon>Actinomycetota</taxon>
        <taxon>Actinomycetes</taxon>
        <taxon>Pseudonocardiales</taxon>
        <taxon>Pseudonocardiaceae</taxon>
        <taxon>Saccharopolyspora</taxon>
    </lineage>
</organism>
<dbReference type="SUPFAM" id="SSF50494">
    <property type="entry name" value="Trypsin-like serine proteases"/>
    <property type="match status" value="1"/>
</dbReference>
<feature type="chain" id="PRO_5038711002" description="Serine protease" evidence="1">
    <location>
        <begin position="28"/>
        <end position="277"/>
    </location>
</feature>
<keyword evidence="3" id="KW-1185">Reference proteome</keyword>
<feature type="signal peptide" evidence="1">
    <location>
        <begin position="1"/>
        <end position="27"/>
    </location>
</feature>
<dbReference type="InterPro" id="IPR009003">
    <property type="entry name" value="Peptidase_S1_PA"/>
</dbReference>
<dbReference type="InterPro" id="IPR043504">
    <property type="entry name" value="Peptidase_S1_PA_chymotrypsin"/>
</dbReference>
<dbReference type="RefSeq" id="WP_312864551.1">
    <property type="nucleotide sequence ID" value="NZ_JACHIW010000002.1"/>
</dbReference>
<gene>
    <name evidence="2" type="ORF">BJ970_006258</name>
</gene>
<dbReference type="Gene3D" id="2.40.10.10">
    <property type="entry name" value="Trypsin-like serine proteases"/>
    <property type="match status" value="2"/>
</dbReference>
<reference evidence="2 3" key="1">
    <citation type="submission" date="2020-08" db="EMBL/GenBank/DDBJ databases">
        <title>Sequencing the genomes of 1000 actinobacteria strains.</title>
        <authorList>
            <person name="Klenk H.-P."/>
        </authorList>
    </citation>
    <scope>NUCLEOTIDE SEQUENCE [LARGE SCALE GENOMIC DNA]</scope>
    <source>
        <strain evidence="2 3">DSM 45584</strain>
    </source>
</reference>
<evidence type="ECO:0000313" key="2">
    <source>
        <dbReference type="EMBL" id="MBB5158659.1"/>
    </source>
</evidence>
<dbReference type="EMBL" id="JACHIW010000002">
    <property type="protein sequence ID" value="MBB5158659.1"/>
    <property type="molecule type" value="Genomic_DNA"/>
</dbReference>
<name>A0A840QIR8_9PSEU</name>
<comment type="caution">
    <text evidence="2">The sequence shown here is derived from an EMBL/GenBank/DDBJ whole genome shotgun (WGS) entry which is preliminary data.</text>
</comment>
<dbReference type="Proteomes" id="UP000584374">
    <property type="component" value="Unassembled WGS sequence"/>
</dbReference>
<sequence length="277" mass="27880">MIVRTRLGPVTSLVCVAFLAVAGSASAGPDWAAASSAAVHPGVQTVTNSAQCTSNFVFTSGSKVYLGQAAHCAAAATNADQVNGCTSSSLPIGTKVKVTGASKQGVLAYSSWLTMQAVKEKDANACAYNDFALVELDPADVGKVNPSLAFWGGPSGLNTEGLRQGEVVVSYGSSQLRAGASDLNAKQGTSLGDTGGGWSHTIVTVTPGIPGDSGSAVLDSAGRAVGVLSTLNISSNAGSNNAGDLARELNYLRAHSSLKNVSLTTGTQTFRGPLTLS</sequence>
<keyword evidence="1" id="KW-0732">Signal</keyword>
<accession>A0A840QIR8</accession>
<evidence type="ECO:0000313" key="3">
    <source>
        <dbReference type="Proteomes" id="UP000584374"/>
    </source>
</evidence>
<dbReference type="AlphaFoldDB" id="A0A840QIR8"/>